<organism evidence="1">
    <name type="scientific">Podoviridae sp. ctLPy3</name>
    <dbReference type="NCBI Taxonomy" id="2825244"/>
    <lineage>
        <taxon>Viruses</taxon>
        <taxon>Duplodnaviria</taxon>
        <taxon>Heunggongvirae</taxon>
        <taxon>Uroviricota</taxon>
        <taxon>Caudoviricetes</taxon>
    </lineage>
</organism>
<accession>A0A8S5UWB5</accession>
<protein>
    <submittedName>
        <fullName evidence="1">Uncharacterized protein</fullName>
    </submittedName>
</protein>
<dbReference type="EMBL" id="BK016155">
    <property type="protein sequence ID" value="DAF98783.1"/>
    <property type="molecule type" value="Genomic_DNA"/>
</dbReference>
<sequence length="39" mass="4471">MCITHLQQVSYSILDSAFLTHKLKCVLSPTCHGYCLREM</sequence>
<reference evidence="1" key="1">
    <citation type="journal article" date="2021" name="Proc. Natl. Acad. Sci. U.S.A.">
        <title>A Catalog of Tens of Thousands of Viruses from Human Metagenomes Reveals Hidden Associations with Chronic Diseases.</title>
        <authorList>
            <person name="Tisza M.J."/>
            <person name="Buck C.B."/>
        </authorList>
    </citation>
    <scope>NUCLEOTIDE SEQUENCE</scope>
    <source>
        <strain evidence="1">CtLPy3</strain>
    </source>
</reference>
<evidence type="ECO:0000313" key="1">
    <source>
        <dbReference type="EMBL" id="DAF98783.1"/>
    </source>
</evidence>
<proteinExistence type="predicted"/>
<name>A0A8S5UWB5_9CAUD</name>